<evidence type="ECO:0000256" key="8">
    <source>
        <dbReference type="PIRSR" id="PIRSR005091-1"/>
    </source>
</evidence>
<dbReference type="Proteomes" id="UP000622860">
    <property type="component" value="Unassembled WGS sequence"/>
</dbReference>
<feature type="binding site" evidence="9">
    <location>
        <position position="411"/>
    </location>
    <ligand>
        <name>substrate</name>
    </ligand>
</feature>
<name>A0A917GY74_9BACI</name>
<evidence type="ECO:0000256" key="7">
    <source>
        <dbReference type="PIRNR" id="PIRNR005091"/>
    </source>
</evidence>
<dbReference type="GO" id="GO:0005886">
    <property type="term" value="C:plasma membrane"/>
    <property type="evidence" value="ECO:0007669"/>
    <property type="project" value="UniProtKB-SubCell"/>
</dbReference>
<accession>A0A917GY74</accession>
<gene>
    <name evidence="13" type="primary">yqgS</name>
    <name evidence="13" type="ORF">GCM10011398_00810</name>
</gene>
<dbReference type="Gene3D" id="3.30.1120.170">
    <property type="match status" value="1"/>
</dbReference>
<evidence type="ECO:0000313" key="13">
    <source>
        <dbReference type="EMBL" id="GGG61359.1"/>
    </source>
</evidence>
<reference evidence="13" key="2">
    <citation type="submission" date="2020-09" db="EMBL/GenBank/DDBJ databases">
        <authorList>
            <person name="Sun Q."/>
            <person name="Zhou Y."/>
        </authorList>
    </citation>
    <scope>NUCLEOTIDE SEQUENCE</scope>
    <source>
        <strain evidence="13">CGMCC 1.12754</strain>
    </source>
</reference>
<organism evidence="13 14">
    <name type="scientific">Virgibacillus oceani</name>
    <dbReference type="NCBI Taxonomy" id="1479511"/>
    <lineage>
        <taxon>Bacteria</taxon>
        <taxon>Bacillati</taxon>
        <taxon>Bacillota</taxon>
        <taxon>Bacilli</taxon>
        <taxon>Bacillales</taxon>
        <taxon>Bacillaceae</taxon>
        <taxon>Virgibacillus</taxon>
    </lineage>
</organism>
<proteinExistence type="inferred from homology"/>
<dbReference type="InterPro" id="IPR012160">
    <property type="entry name" value="LtaS-like"/>
</dbReference>
<evidence type="ECO:0000259" key="12">
    <source>
        <dbReference type="Pfam" id="PF00884"/>
    </source>
</evidence>
<evidence type="ECO:0000256" key="6">
    <source>
        <dbReference type="ARBA" id="ARBA00023136"/>
    </source>
</evidence>
<feature type="transmembrane region" description="Helical" evidence="11">
    <location>
        <begin position="153"/>
        <end position="170"/>
    </location>
</feature>
<dbReference type="PANTHER" id="PTHR47371:SF1">
    <property type="entry name" value="LIPOTEICHOIC ACID SYNTHASE-LIKE YQGS"/>
    <property type="match status" value="1"/>
</dbReference>
<feature type="transmembrane region" description="Helical" evidence="11">
    <location>
        <begin position="110"/>
        <end position="133"/>
    </location>
</feature>
<keyword evidence="3 7" id="KW-1003">Cell membrane</keyword>
<keyword evidence="9" id="KW-0479">Metal-binding</keyword>
<feature type="transmembrane region" description="Helical" evidence="11">
    <location>
        <begin position="41"/>
        <end position="61"/>
    </location>
</feature>
<evidence type="ECO:0000313" key="14">
    <source>
        <dbReference type="Proteomes" id="UP000622860"/>
    </source>
</evidence>
<feature type="transmembrane region" description="Helical" evidence="11">
    <location>
        <begin position="9"/>
        <end position="29"/>
    </location>
</feature>
<evidence type="ECO:0000256" key="3">
    <source>
        <dbReference type="ARBA" id="ARBA00022475"/>
    </source>
</evidence>
<keyword evidence="14" id="KW-1185">Reference proteome</keyword>
<dbReference type="PANTHER" id="PTHR47371">
    <property type="entry name" value="LIPOTEICHOIC ACID SYNTHASE"/>
    <property type="match status" value="1"/>
</dbReference>
<dbReference type="SUPFAM" id="SSF53649">
    <property type="entry name" value="Alkaline phosphatase-like"/>
    <property type="match status" value="1"/>
</dbReference>
<dbReference type="GO" id="GO:0046872">
    <property type="term" value="F:metal ion binding"/>
    <property type="evidence" value="ECO:0007669"/>
    <property type="project" value="UniProtKB-KW"/>
</dbReference>
<dbReference type="InterPro" id="IPR017850">
    <property type="entry name" value="Alkaline_phosphatase_core_sf"/>
</dbReference>
<dbReference type="PIRSF" id="PIRSF005091">
    <property type="entry name" value="Mmb_sulf_HI1246"/>
    <property type="match status" value="1"/>
</dbReference>
<reference evidence="13" key="1">
    <citation type="journal article" date="2014" name="Int. J. Syst. Evol. Microbiol.">
        <title>Complete genome sequence of Corynebacterium casei LMG S-19264T (=DSM 44701T), isolated from a smear-ripened cheese.</title>
        <authorList>
            <consortium name="US DOE Joint Genome Institute (JGI-PGF)"/>
            <person name="Walter F."/>
            <person name="Albersmeier A."/>
            <person name="Kalinowski J."/>
            <person name="Ruckert C."/>
        </authorList>
    </citation>
    <scope>NUCLEOTIDE SEQUENCE</scope>
    <source>
        <strain evidence="13">CGMCC 1.12754</strain>
    </source>
</reference>
<comment type="subcellular location">
    <subcellularLocation>
        <location evidence="1">Cell membrane</location>
        <topology evidence="1">Multi-pass membrane protein</topology>
    </subcellularLocation>
</comment>
<feature type="binding site" evidence="10">
    <location>
        <position position="470"/>
    </location>
    <ligand>
        <name>Mn(2+)</name>
        <dbReference type="ChEBI" id="CHEBI:29035"/>
    </ligand>
</feature>
<dbReference type="InterPro" id="IPR000917">
    <property type="entry name" value="Sulfatase_N"/>
</dbReference>
<protein>
    <submittedName>
        <fullName evidence="13">Lipoteichoic acid synthase-like YqgS</fullName>
    </submittedName>
</protein>
<evidence type="ECO:0000256" key="11">
    <source>
        <dbReference type="SAM" id="Phobius"/>
    </source>
</evidence>
<comment type="caution">
    <text evidence="13">The sequence shown here is derived from an EMBL/GenBank/DDBJ whole genome shotgun (WGS) entry which is preliminary data.</text>
</comment>
<evidence type="ECO:0000256" key="9">
    <source>
        <dbReference type="PIRSR" id="PIRSR005091-2"/>
    </source>
</evidence>
<dbReference type="Pfam" id="PF00884">
    <property type="entry name" value="Sulfatase"/>
    <property type="match status" value="1"/>
</dbReference>
<evidence type="ECO:0000256" key="5">
    <source>
        <dbReference type="ARBA" id="ARBA00022989"/>
    </source>
</evidence>
<keyword evidence="5 11" id="KW-1133">Transmembrane helix</keyword>
<sequence>MKFKRLKIPLFIIATLLFGVKTYIIYRFMFDLELENSMQELILFINPFVSAFSVFAISVWFKKQSRQMKFLRYTALLGTSILFFNLVFYRSNTDFITIPQLFQASNMGDLGSSILTLIKAYDVLLFADVAIIWYLSKRKQAMMAVTYPKSGKFFALAMSFVLLAGNFFLAEMERPQLFTRAFDREYLVKNIGVFNYHVYDAVMQSRVKAKRVFADESELPKIKEYVNDIQSNDKSNLFGIAKDKNLIFISVESMQNFVINNKVNGEEITPFLNSLVDNEDTFYFENFYSQIAQGRTSDSEFLVENSLYPLPSGSVFFTHGQNEYNAMPELLKEKGYFNSVFHANNKSFWNRDQMYKSLGYDYFYGESAFEVTENNSIGWGLKDKAFFEQSMKYLQSFKQPFYTKFITLTNHFPFDLDKEDRTIEPYDSGSKTLNNYFPTVRYTDEALKQFFNQLKNAGLYKNSVIVIMGDHYGISENHNKAMSKYLGKEEITPFDQVQLQRVPLFIHIPGSGKGKVMSEVSGQIDVKPTLLHLLGVETGNDLYFGNDLFSDDRKSYVALRNGDFISKKYVSASGFCYNRATGEPVNEEGRDIEGKIESPCTPIKGKVIKELKYSDDIIYGDLLRFMGSSESN</sequence>
<evidence type="ECO:0000256" key="1">
    <source>
        <dbReference type="ARBA" id="ARBA00004651"/>
    </source>
</evidence>
<keyword evidence="4 11" id="KW-0812">Transmembrane</keyword>
<feature type="active site" evidence="8">
    <location>
        <position position="296"/>
    </location>
</feature>
<feature type="domain" description="Sulfatase N-terminal" evidence="12">
    <location>
        <begin position="244"/>
        <end position="536"/>
    </location>
</feature>
<feature type="transmembrane region" description="Helical" evidence="11">
    <location>
        <begin position="73"/>
        <end position="90"/>
    </location>
</feature>
<evidence type="ECO:0000256" key="2">
    <source>
        <dbReference type="ARBA" id="ARBA00009983"/>
    </source>
</evidence>
<dbReference type="RefSeq" id="WP_188453376.1">
    <property type="nucleotide sequence ID" value="NZ_BMFR01000001.1"/>
</dbReference>
<keyword evidence="9" id="KW-0464">Manganese</keyword>
<keyword evidence="6 7" id="KW-0472">Membrane</keyword>
<feature type="binding site" evidence="10">
    <location>
        <position position="252"/>
    </location>
    <ligand>
        <name>Mn(2+)</name>
        <dbReference type="ChEBI" id="CHEBI:29035"/>
    </ligand>
</feature>
<feature type="binding site" evidence="10">
    <location>
        <position position="296"/>
    </location>
    <ligand>
        <name>Mn(2+)</name>
        <dbReference type="ChEBI" id="CHEBI:29035"/>
    </ligand>
</feature>
<evidence type="ECO:0000256" key="10">
    <source>
        <dbReference type="PIRSR" id="PIRSR005091-3"/>
    </source>
</evidence>
<dbReference type="InterPro" id="IPR050448">
    <property type="entry name" value="OpgB/LTA_synthase_biosynth"/>
</dbReference>
<feature type="binding site" evidence="10">
    <location>
        <position position="471"/>
    </location>
    <ligand>
        <name>Mn(2+)</name>
        <dbReference type="ChEBI" id="CHEBI:29035"/>
    </ligand>
</feature>
<dbReference type="Gene3D" id="3.40.720.10">
    <property type="entry name" value="Alkaline Phosphatase, subunit A"/>
    <property type="match status" value="1"/>
</dbReference>
<evidence type="ECO:0000256" key="4">
    <source>
        <dbReference type="ARBA" id="ARBA00022692"/>
    </source>
</evidence>
<dbReference type="AlphaFoldDB" id="A0A917GY74"/>
<comment type="similarity">
    <text evidence="2 7">Belongs to the LTA synthase family.</text>
</comment>
<dbReference type="EMBL" id="BMFR01000001">
    <property type="protein sequence ID" value="GGG61359.1"/>
    <property type="molecule type" value="Genomic_DNA"/>
</dbReference>
<dbReference type="CDD" id="cd16015">
    <property type="entry name" value="LTA_synthase"/>
    <property type="match status" value="1"/>
</dbReference>